<dbReference type="Gene3D" id="3.90.76.10">
    <property type="entry name" value="Dipeptide-binding Protein, Domain 1"/>
    <property type="match status" value="1"/>
</dbReference>
<reference evidence="7 8" key="1">
    <citation type="submission" date="2023-07" db="EMBL/GenBank/DDBJ databases">
        <title>Genomic Encyclopedia of Type Strains, Phase IV (KMG-IV): sequencing the most valuable type-strain genomes for metagenomic binning, comparative biology and taxonomic classification.</title>
        <authorList>
            <person name="Goeker M."/>
        </authorList>
    </citation>
    <scope>NUCLEOTIDE SEQUENCE [LARGE SCALE GENOMIC DNA]</scope>
    <source>
        <strain evidence="7 8">DSM 23494</strain>
    </source>
</reference>
<evidence type="ECO:0000256" key="4">
    <source>
        <dbReference type="SAM" id="MobiDB-lite"/>
    </source>
</evidence>
<proteinExistence type="inferred from homology"/>
<gene>
    <name evidence="7" type="ORF">J2S17_000613</name>
</gene>
<dbReference type="RefSeq" id="WP_307471754.1">
    <property type="nucleotide sequence ID" value="NZ_JAUSUB010000002.1"/>
</dbReference>
<dbReference type="CDD" id="cd08514">
    <property type="entry name" value="PBP2_AppA_like"/>
    <property type="match status" value="1"/>
</dbReference>
<dbReference type="PANTHER" id="PTHR30290:SF9">
    <property type="entry name" value="OLIGOPEPTIDE-BINDING PROTEIN APPA"/>
    <property type="match status" value="1"/>
</dbReference>
<dbReference type="EMBL" id="JAUSUB010000002">
    <property type="protein sequence ID" value="MDQ0268744.1"/>
    <property type="molecule type" value="Genomic_DNA"/>
</dbReference>
<dbReference type="InterPro" id="IPR030678">
    <property type="entry name" value="Peptide/Ni-bd"/>
</dbReference>
<dbReference type="Pfam" id="PF00496">
    <property type="entry name" value="SBP_bac_5"/>
    <property type="match status" value="1"/>
</dbReference>
<evidence type="ECO:0000256" key="3">
    <source>
        <dbReference type="ARBA" id="ARBA00022729"/>
    </source>
</evidence>
<comment type="caution">
    <text evidence="7">The sequence shown here is derived from an EMBL/GenBank/DDBJ whole genome shotgun (WGS) entry which is preliminary data.</text>
</comment>
<dbReference type="Gene3D" id="3.40.190.10">
    <property type="entry name" value="Periplasmic binding protein-like II"/>
    <property type="match status" value="1"/>
</dbReference>
<keyword evidence="3 5" id="KW-0732">Signal</keyword>
<name>A0ABU0ACY8_9BACI</name>
<evidence type="ECO:0000256" key="1">
    <source>
        <dbReference type="ARBA" id="ARBA00005695"/>
    </source>
</evidence>
<evidence type="ECO:0000313" key="8">
    <source>
        <dbReference type="Proteomes" id="UP001238088"/>
    </source>
</evidence>
<keyword evidence="8" id="KW-1185">Reference proteome</keyword>
<feature type="compositionally biased region" description="Basic and acidic residues" evidence="4">
    <location>
        <begin position="29"/>
        <end position="39"/>
    </location>
</feature>
<feature type="region of interest" description="Disordered" evidence="4">
    <location>
        <begin position="25"/>
        <end position="54"/>
    </location>
</feature>
<evidence type="ECO:0000256" key="5">
    <source>
        <dbReference type="SAM" id="SignalP"/>
    </source>
</evidence>
<sequence length="550" mass="60806">MKKQAWLLSVMLILAMFLAACSGGGTTSTEKKDPEKEEAAGSDEPAQGGDMVIGTTGNPTSFNGLYSSDATSSDVEGFMFETLVGSDLEFNPSVDNGLAEEVVAAEDGLTYTVKITDKAKFHDGEPLTADDVVFTYNIPLSDEYDGPRKSYFEAVKSVEKVDDYTVKFNMSKVDAQFPVVGLGFSILPEHILGEVPIADLGEHEFNTKNPIGSGPFKFEEWKDGEYVKLVANTDYWDEGPYLDTVTFKIVPDANAMLAQLQAGDIDFYSGIAQPDVPAVEGFADSVGLRLESGLALSYTFLGFNQRMDMFKDVNVRQAITHAIDRESIVTNVMAGLGEVAHVPESPLSWAYNKDVPTFDYDVEKAKEMLTAAGWTPGSDGILEKDGERFSFELKTNQGNKVREDITVILQQQLKEVGIEVKPQIVEFSSLIADIDPGVWNFEGIVLGWSLGTDPDPSGIFHTKEIEEGLNFTGYSNPELDKLMDESLQELDKEKRKEMIGKVQVGLAEDQAYSFLYYPEEFRAVPAGLQGYEFHAKNSYYNPNKWWIKQD</sequence>
<dbReference type="Gene3D" id="3.10.105.10">
    <property type="entry name" value="Dipeptide-binding Protein, Domain 3"/>
    <property type="match status" value="1"/>
</dbReference>
<dbReference type="PIRSF" id="PIRSF002741">
    <property type="entry name" value="MppA"/>
    <property type="match status" value="1"/>
</dbReference>
<accession>A0ABU0ACY8</accession>
<feature type="chain" id="PRO_5045881340" evidence="5">
    <location>
        <begin position="23"/>
        <end position="550"/>
    </location>
</feature>
<evidence type="ECO:0000256" key="2">
    <source>
        <dbReference type="ARBA" id="ARBA00022448"/>
    </source>
</evidence>
<feature type="domain" description="Solute-binding protein family 5" evidence="6">
    <location>
        <begin position="96"/>
        <end position="458"/>
    </location>
</feature>
<evidence type="ECO:0000313" key="7">
    <source>
        <dbReference type="EMBL" id="MDQ0268744.1"/>
    </source>
</evidence>
<dbReference type="PANTHER" id="PTHR30290">
    <property type="entry name" value="PERIPLASMIC BINDING COMPONENT OF ABC TRANSPORTER"/>
    <property type="match status" value="1"/>
</dbReference>
<protein>
    <submittedName>
        <fullName evidence="7">Peptide/nickel transport system substrate-binding protein</fullName>
    </submittedName>
</protein>
<dbReference type="PROSITE" id="PS51257">
    <property type="entry name" value="PROKAR_LIPOPROTEIN"/>
    <property type="match status" value="1"/>
</dbReference>
<dbReference type="Proteomes" id="UP001238088">
    <property type="component" value="Unassembled WGS sequence"/>
</dbReference>
<feature type="signal peptide" evidence="5">
    <location>
        <begin position="1"/>
        <end position="22"/>
    </location>
</feature>
<comment type="similarity">
    <text evidence="1">Belongs to the bacterial solute-binding protein 5 family.</text>
</comment>
<dbReference type="SUPFAM" id="SSF53850">
    <property type="entry name" value="Periplasmic binding protein-like II"/>
    <property type="match status" value="1"/>
</dbReference>
<dbReference type="InterPro" id="IPR039424">
    <property type="entry name" value="SBP_5"/>
</dbReference>
<evidence type="ECO:0000259" key="6">
    <source>
        <dbReference type="Pfam" id="PF00496"/>
    </source>
</evidence>
<organism evidence="7 8">
    <name type="scientific">Cytobacillus purgationiresistens</name>
    <dbReference type="NCBI Taxonomy" id="863449"/>
    <lineage>
        <taxon>Bacteria</taxon>
        <taxon>Bacillati</taxon>
        <taxon>Bacillota</taxon>
        <taxon>Bacilli</taxon>
        <taxon>Bacillales</taxon>
        <taxon>Bacillaceae</taxon>
        <taxon>Cytobacillus</taxon>
    </lineage>
</organism>
<keyword evidence="2" id="KW-0813">Transport</keyword>
<dbReference type="InterPro" id="IPR000914">
    <property type="entry name" value="SBP_5_dom"/>
</dbReference>